<evidence type="ECO:0008006" key="3">
    <source>
        <dbReference type="Google" id="ProtNLM"/>
    </source>
</evidence>
<gene>
    <name evidence="1" type="ORF">JG687_00008365</name>
</gene>
<feature type="non-terminal residue" evidence="1">
    <location>
        <position position="1"/>
    </location>
</feature>
<organism evidence="1 2">
    <name type="scientific">Phytophthora cactorum</name>
    <dbReference type="NCBI Taxonomy" id="29920"/>
    <lineage>
        <taxon>Eukaryota</taxon>
        <taxon>Sar</taxon>
        <taxon>Stramenopiles</taxon>
        <taxon>Oomycota</taxon>
        <taxon>Peronosporomycetes</taxon>
        <taxon>Peronosporales</taxon>
        <taxon>Peronosporaceae</taxon>
        <taxon>Phytophthora</taxon>
    </lineage>
</organism>
<dbReference type="Proteomes" id="UP000688947">
    <property type="component" value="Unassembled WGS sequence"/>
</dbReference>
<name>A0A8T1UCJ0_9STRA</name>
<dbReference type="OrthoDB" id="111911at2759"/>
<protein>
    <recommendedName>
        <fullName evidence="3">Transposase Tc1-like domain-containing protein</fullName>
    </recommendedName>
</protein>
<comment type="caution">
    <text evidence="1">The sequence shown here is derived from an EMBL/GenBank/DDBJ whole genome shotgun (WGS) entry which is preliminary data.</text>
</comment>
<proteinExistence type="predicted"/>
<sequence>RSSLTSKGGPSSACERLTGRLSQLESTLGGRRRVWATCGRLEGRKKAKRPGRPRKVLARTQRQIILETKKTGGSSSGVKASLWLSVSARTVRRVLQRTPHMGFVKRQRTPMLTVCHKLTRLKWAKAMIRARTDWDRVIFSDEKKLNLDGPDGMKYYWHDLWTEKETFFSRQNGGG</sequence>
<reference evidence="1" key="1">
    <citation type="submission" date="2021-01" db="EMBL/GenBank/DDBJ databases">
        <title>Phytophthora aleatoria, a newly-described species from Pinus radiata is distinct from Phytophthora cactorum isolates based on comparative genomics.</title>
        <authorList>
            <person name="Mcdougal R."/>
            <person name="Panda P."/>
            <person name="Williams N."/>
            <person name="Studholme D.J."/>
        </authorList>
    </citation>
    <scope>NUCLEOTIDE SEQUENCE</scope>
    <source>
        <strain evidence="1">NZFS 3830</strain>
    </source>
</reference>
<dbReference type="VEuPathDB" id="FungiDB:PC110_g19012"/>
<evidence type="ECO:0000313" key="1">
    <source>
        <dbReference type="EMBL" id="KAG6960172.1"/>
    </source>
</evidence>
<accession>A0A8T1UCJ0</accession>
<dbReference type="EMBL" id="JAENGZ010000398">
    <property type="protein sequence ID" value="KAG6960172.1"/>
    <property type="molecule type" value="Genomic_DNA"/>
</dbReference>
<dbReference type="AlphaFoldDB" id="A0A8T1UCJ0"/>
<evidence type="ECO:0000313" key="2">
    <source>
        <dbReference type="Proteomes" id="UP000688947"/>
    </source>
</evidence>